<dbReference type="Proteomes" id="UP000008311">
    <property type="component" value="Unassembled WGS sequence"/>
</dbReference>
<name>B9RL79_RICCO</name>
<accession>B9RL79</accession>
<dbReference type="InterPro" id="IPR057207">
    <property type="entry name" value="FBXL15_LRR"/>
</dbReference>
<dbReference type="PANTHER" id="PTHR13318:SF131">
    <property type="entry name" value="F-BOX DOMAIN-CONTAINING PROTEIN"/>
    <property type="match status" value="1"/>
</dbReference>
<dbReference type="SMART" id="SM00256">
    <property type="entry name" value="FBOX"/>
    <property type="match status" value="1"/>
</dbReference>
<dbReference type="InterPro" id="IPR001810">
    <property type="entry name" value="F-box_dom"/>
</dbReference>
<dbReference type="EMBL" id="EQ973787">
    <property type="protein sequence ID" value="EEF47898.1"/>
    <property type="molecule type" value="Genomic_DNA"/>
</dbReference>
<protein>
    <submittedName>
        <fullName evidence="2">Skip-2, putative</fullName>
    </submittedName>
</protein>
<dbReference type="InterPro" id="IPR006553">
    <property type="entry name" value="Leu-rich_rpt_Cys-con_subtyp"/>
</dbReference>
<dbReference type="AlphaFoldDB" id="B9RL79"/>
<feature type="domain" description="F-box" evidence="1">
    <location>
        <begin position="47"/>
        <end position="92"/>
    </location>
</feature>
<proteinExistence type="predicted"/>
<reference evidence="3" key="1">
    <citation type="journal article" date="2010" name="Nat. Biotechnol.">
        <title>Draft genome sequence of the oilseed species Ricinus communis.</title>
        <authorList>
            <person name="Chan A.P."/>
            <person name="Crabtree J."/>
            <person name="Zhao Q."/>
            <person name="Lorenzi H."/>
            <person name="Orvis J."/>
            <person name="Puiu D."/>
            <person name="Melake-Berhan A."/>
            <person name="Jones K.M."/>
            <person name="Redman J."/>
            <person name="Chen G."/>
            <person name="Cahoon E.B."/>
            <person name="Gedil M."/>
            <person name="Stanke M."/>
            <person name="Haas B.J."/>
            <person name="Wortman J.R."/>
            <person name="Fraser-Liggett C.M."/>
            <person name="Ravel J."/>
            <person name="Rabinowicz P.D."/>
        </authorList>
    </citation>
    <scope>NUCLEOTIDE SEQUENCE [LARGE SCALE GENOMIC DNA]</scope>
    <source>
        <strain evidence="3">cv. Hale</strain>
    </source>
</reference>
<dbReference type="InterPro" id="IPR036047">
    <property type="entry name" value="F-box-like_dom_sf"/>
</dbReference>
<keyword evidence="3" id="KW-1185">Reference proteome</keyword>
<dbReference type="SUPFAM" id="SSF52047">
    <property type="entry name" value="RNI-like"/>
    <property type="match status" value="1"/>
</dbReference>
<dbReference type="Gene3D" id="3.80.10.10">
    <property type="entry name" value="Ribonuclease Inhibitor"/>
    <property type="match status" value="1"/>
</dbReference>
<evidence type="ECO:0000313" key="3">
    <source>
        <dbReference type="Proteomes" id="UP000008311"/>
    </source>
</evidence>
<dbReference type="eggNOG" id="KOG1947">
    <property type="taxonomic scope" value="Eukaryota"/>
</dbReference>
<dbReference type="SUPFAM" id="SSF81383">
    <property type="entry name" value="F-box domain"/>
    <property type="match status" value="1"/>
</dbReference>
<dbReference type="GO" id="GO:0031146">
    <property type="term" value="P:SCF-dependent proteasomal ubiquitin-dependent protein catabolic process"/>
    <property type="evidence" value="ECO:0000318"/>
    <property type="project" value="GO_Central"/>
</dbReference>
<dbReference type="InterPro" id="IPR032675">
    <property type="entry name" value="LRR_dom_sf"/>
</dbReference>
<dbReference type="Pfam" id="PF25372">
    <property type="entry name" value="DUF7885"/>
    <property type="match status" value="1"/>
</dbReference>
<dbReference type="GO" id="GO:0019005">
    <property type="term" value="C:SCF ubiquitin ligase complex"/>
    <property type="evidence" value="ECO:0000318"/>
    <property type="project" value="GO_Central"/>
</dbReference>
<dbReference type="Gene3D" id="1.20.1280.50">
    <property type="match status" value="1"/>
</dbReference>
<dbReference type="SMART" id="SM00367">
    <property type="entry name" value="LRR_CC"/>
    <property type="match status" value="6"/>
</dbReference>
<evidence type="ECO:0000313" key="2">
    <source>
        <dbReference type="EMBL" id="EEF47898.1"/>
    </source>
</evidence>
<evidence type="ECO:0000259" key="1">
    <source>
        <dbReference type="PROSITE" id="PS50181"/>
    </source>
</evidence>
<dbReference type="Pfam" id="PF00646">
    <property type="entry name" value="F-box"/>
    <property type="match status" value="1"/>
</dbReference>
<sequence>MGQASSSSSSSSCSCSLSCNHHEISKQIDGRSSIIITKKHNATTSFQDLTLSLPDECLATIFCKLSCHDRNSCSLVCKRWKLIDSNSRHRLVLLSPFEMSSSLPCLLSRFSSLTILSLKCSRKLLSIDDLSFSRIPVFLPSLIKLKLKGCIDISDDGLLAFSLNHPLLLSKISFASCGFGARGLNSLLTNCPSLHHLTLKRLRKLDAHNTPLFFDTDDDNDAAGNNRRTHLRIERLCLKDLHNARIFIPLLSASAQALKTLIVCRSSAISSTCPQLQVLQLSRTTDCTDDGLSAIATSCRSSLRKLHVDAWSRFGGRTIGDDGVLTVAAQCLRLQELVLMGVPISGSSLTVLASNCRTLERLALCNTESVGDSEMGIIAAKFNALKKLCIKNCPISQSGIEAIGGGCPNLVKLKVKRCRGISEASVRKLRMQRTSVVVSVDTGSMVFSGQRMTITQEEEEAEQQQQNRSIRTPNTAAATTAAAHVVCSSRSALFLRSRLENALQISRRRPN</sequence>
<organism evidence="2 3">
    <name type="scientific">Ricinus communis</name>
    <name type="common">Castor bean</name>
    <dbReference type="NCBI Taxonomy" id="3988"/>
    <lineage>
        <taxon>Eukaryota</taxon>
        <taxon>Viridiplantae</taxon>
        <taxon>Streptophyta</taxon>
        <taxon>Embryophyta</taxon>
        <taxon>Tracheophyta</taxon>
        <taxon>Spermatophyta</taxon>
        <taxon>Magnoliopsida</taxon>
        <taxon>eudicotyledons</taxon>
        <taxon>Gunneridae</taxon>
        <taxon>Pentapetalae</taxon>
        <taxon>rosids</taxon>
        <taxon>fabids</taxon>
        <taxon>Malpighiales</taxon>
        <taxon>Euphorbiaceae</taxon>
        <taxon>Acalyphoideae</taxon>
        <taxon>Acalypheae</taxon>
        <taxon>Ricinus</taxon>
    </lineage>
</organism>
<dbReference type="PROSITE" id="PS50181">
    <property type="entry name" value="FBOX"/>
    <property type="match status" value="1"/>
</dbReference>
<gene>
    <name evidence="2" type="ORF">RCOM_1668070</name>
</gene>
<dbReference type="PANTHER" id="PTHR13318">
    <property type="entry name" value="PARTNER OF PAIRED, ISOFORM B-RELATED"/>
    <property type="match status" value="1"/>
</dbReference>
<dbReference type="InParanoid" id="B9RL79"/>
<dbReference type="CDD" id="cd22159">
    <property type="entry name" value="F-box_AtTIR1-like"/>
    <property type="match status" value="1"/>
</dbReference>